<dbReference type="InterPro" id="IPR038765">
    <property type="entry name" value="Papain-like_cys_pep_sf"/>
</dbReference>
<dbReference type="InterPro" id="IPR025661">
    <property type="entry name" value="Pept_asp_AS"/>
</dbReference>
<evidence type="ECO:0008006" key="12">
    <source>
        <dbReference type="Google" id="ProtNLM"/>
    </source>
</evidence>
<feature type="chain" id="PRO_5036210710" description="Counting factor associated protein D" evidence="7">
    <location>
        <begin position="21"/>
        <end position="577"/>
    </location>
</feature>
<keyword evidence="11" id="KW-1185">Reference proteome</keyword>
<evidence type="ECO:0000256" key="2">
    <source>
        <dbReference type="ARBA" id="ARBA00022670"/>
    </source>
</evidence>
<dbReference type="SUPFAM" id="SSF54001">
    <property type="entry name" value="Cysteine proteinases"/>
    <property type="match status" value="1"/>
</dbReference>
<dbReference type="InterPro" id="IPR000169">
    <property type="entry name" value="Pept_cys_AS"/>
</dbReference>
<dbReference type="Proteomes" id="UP000678499">
    <property type="component" value="Unassembled WGS sequence"/>
</dbReference>
<dbReference type="SMART" id="SM00848">
    <property type="entry name" value="Inhibitor_I29"/>
    <property type="match status" value="1"/>
</dbReference>
<feature type="domain" description="Peptidase C1A papain C-terminal" evidence="8">
    <location>
        <begin position="357"/>
        <end position="576"/>
    </location>
</feature>
<dbReference type="PROSITE" id="PS00139">
    <property type="entry name" value="THIOL_PROTEASE_CYS"/>
    <property type="match status" value="1"/>
</dbReference>
<feature type="domain" description="Cathepsin propeptide inhibitor" evidence="9">
    <location>
        <begin position="273"/>
        <end position="329"/>
    </location>
</feature>
<evidence type="ECO:0000256" key="5">
    <source>
        <dbReference type="ARBA" id="ARBA00023145"/>
    </source>
</evidence>
<dbReference type="CDD" id="cd02248">
    <property type="entry name" value="Peptidase_C1A"/>
    <property type="match status" value="1"/>
</dbReference>
<dbReference type="PRINTS" id="PR00705">
    <property type="entry name" value="PAPAIN"/>
</dbReference>
<evidence type="ECO:0000313" key="10">
    <source>
        <dbReference type="EMBL" id="CAD7280700.1"/>
    </source>
</evidence>
<name>A0A7R9GFN1_9CRUS</name>
<dbReference type="FunFam" id="3.90.70.10:FF:000087">
    <property type="entry name" value="Counting factor associated protein D"/>
    <property type="match status" value="1"/>
</dbReference>
<dbReference type="OrthoDB" id="65740at2759"/>
<dbReference type="GO" id="GO:0008234">
    <property type="term" value="F:cysteine-type peptidase activity"/>
    <property type="evidence" value="ECO:0007669"/>
    <property type="project" value="UniProtKB-KW"/>
</dbReference>
<dbReference type="PROSITE" id="PS00640">
    <property type="entry name" value="THIOL_PROTEASE_ASN"/>
    <property type="match status" value="1"/>
</dbReference>
<keyword evidence="5" id="KW-0865">Zymogen</keyword>
<feature type="signal peptide" evidence="7">
    <location>
        <begin position="1"/>
        <end position="20"/>
    </location>
</feature>
<dbReference type="PANTHER" id="PTHR12411">
    <property type="entry name" value="CYSTEINE PROTEASE FAMILY C1-RELATED"/>
    <property type="match status" value="1"/>
</dbReference>
<dbReference type="Gene3D" id="3.90.70.10">
    <property type="entry name" value="Cysteine proteinases"/>
    <property type="match status" value="1"/>
</dbReference>
<keyword evidence="4" id="KW-0788">Thiol protease</keyword>
<reference evidence="10" key="1">
    <citation type="submission" date="2020-11" db="EMBL/GenBank/DDBJ databases">
        <authorList>
            <person name="Tran Van P."/>
        </authorList>
    </citation>
    <scope>NUCLEOTIDE SEQUENCE</scope>
</reference>
<protein>
    <recommendedName>
        <fullName evidence="12">Counting factor associated protein D</fullName>
    </recommendedName>
</protein>
<comment type="similarity">
    <text evidence="1">Belongs to the peptidase C1 family.</text>
</comment>
<dbReference type="PROSITE" id="PS00639">
    <property type="entry name" value="THIOL_PROTEASE_HIS"/>
    <property type="match status" value="1"/>
</dbReference>
<evidence type="ECO:0000313" key="11">
    <source>
        <dbReference type="Proteomes" id="UP000678499"/>
    </source>
</evidence>
<evidence type="ECO:0000256" key="3">
    <source>
        <dbReference type="ARBA" id="ARBA00022801"/>
    </source>
</evidence>
<evidence type="ECO:0000256" key="6">
    <source>
        <dbReference type="ARBA" id="ARBA00023157"/>
    </source>
</evidence>
<evidence type="ECO:0000256" key="1">
    <source>
        <dbReference type="ARBA" id="ARBA00008455"/>
    </source>
</evidence>
<dbReference type="InterPro" id="IPR013201">
    <property type="entry name" value="Prot_inhib_I29"/>
</dbReference>
<dbReference type="InterPro" id="IPR025660">
    <property type="entry name" value="Pept_his_AS"/>
</dbReference>
<evidence type="ECO:0000256" key="7">
    <source>
        <dbReference type="SAM" id="SignalP"/>
    </source>
</evidence>
<evidence type="ECO:0000259" key="8">
    <source>
        <dbReference type="SMART" id="SM00645"/>
    </source>
</evidence>
<dbReference type="AlphaFoldDB" id="A0A7R9GFN1"/>
<dbReference type="EMBL" id="CAJPEX010002333">
    <property type="protein sequence ID" value="CAG0920852.1"/>
    <property type="molecule type" value="Genomic_DNA"/>
</dbReference>
<evidence type="ECO:0000256" key="4">
    <source>
        <dbReference type="ARBA" id="ARBA00022807"/>
    </source>
</evidence>
<dbReference type="SMART" id="SM00645">
    <property type="entry name" value="Pept_C1"/>
    <property type="match status" value="1"/>
</dbReference>
<dbReference type="InterPro" id="IPR039417">
    <property type="entry name" value="Peptidase_C1A_papain-like"/>
</dbReference>
<dbReference type="Pfam" id="PF00112">
    <property type="entry name" value="Peptidase_C1"/>
    <property type="match status" value="1"/>
</dbReference>
<dbReference type="InterPro" id="IPR013128">
    <property type="entry name" value="Peptidase_C1A"/>
</dbReference>
<dbReference type="InterPro" id="IPR000668">
    <property type="entry name" value="Peptidase_C1A_C"/>
</dbReference>
<sequence length="577" mass="65017">MVVRVFPALLVLALVSRASAFNSIFDEPIDFGARVFRDPNPPVPTKPDFTGNFHVKGTIHIPYAEIEEPFEAWRSVENKNDSKSRIDYYNGIMKTYQLEHPGKDFPYGTSRKVIWTTVGSVDVPTLGCFQVNGTKDANVRVQTVIPDLEGYALVKKGVLLDGEKCDLWRNVTSFGAKTNTYSFWVSRSDTASRHYIPKRFEMRGFNSLLGSHYDHYIIDYDSFDHSNPDETVFEVPANVSQCRNFPGPGKMHEMNPIGELILGSDHSRHEDDFSDFKRTHGKSYSSGEEHERRLSHYKQNARFIESFNRRGKTFTLAANHLMDLTPDELKVMRGRIATKGYNGGLPHMYSKEDLKSVPGFWDWRYLGAVTPVKDQSICGSCWSFGTTGHLEGAYFLKTGKLVRLSQQALIDCSWQFENNGCDGGEDFRAYEWMMKEGGIPTADSYGPYMGADGKCHARDAEVEKVGKIYGYVNVSSGDQEALKLAIFQQGPISVAIDASQRTFSFYSNGVFYEDKCKNGSDDLDHAVLAVGYGELKGEPYWLVKNSWSTYWGNDGYILMSMKNNNCGVATEPTFVVM</sequence>
<keyword evidence="6" id="KW-1015">Disulfide bond</keyword>
<accession>A0A7R9GFN1</accession>
<organism evidence="10">
    <name type="scientific">Notodromas monacha</name>
    <dbReference type="NCBI Taxonomy" id="399045"/>
    <lineage>
        <taxon>Eukaryota</taxon>
        <taxon>Metazoa</taxon>
        <taxon>Ecdysozoa</taxon>
        <taxon>Arthropoda</taxon>
        <taxon>Crustacea</taxon>
        <taxon>Oligostraca</taxon>
        <taxon>Ostracoda</taxon>
        <taxon>Podocopa</taxon>
        <taxon>Podocopida</taxon>
        <taxon>Cypridocopina</taxon>
        <taxon>Cypridoidea</taxon>
        <taxon>Cyprididae</taxon>
        <taxon>Notodromas</taxon>
    </lineage>
</organism>
<dbReference type="GO" id="GO:0006508">
    <property type="term" value="P:proteolysis"/>
    <property type="evidence" value="ECO:0007669"/>
    <property type="project" value="UniProtKB-KW"/>
</dbReference>
<keyword evidence="7" id="KW-0732">Signal</keyword>
<proteinExistence type="inferred from homology"/>
<dbReference type="EMBL" id="OA884370">
    <property type="protein sequence ID" value="CAD7280700.1"/>
    <property type="molecule type" value="Genomic_DNA"/>
</dbReference>
<keyword evidence="3" id="KW-0378">Hydrolase</keyword>
<keyword evidence="2" id="KW-0645">Protease</keyword>
<dbReference type="Pfam" id="PF08246">
    <property type="entry name" value="Inhibitor_I29"/>
    <property type="match status" value="1"/>
</dbReference>
<gene>
    <name evidence="10" type="ORF">NMOB1V02_LOCUS8357</name>
</gene>
<evidence type="ECO:0000259" key="9">
    <source>
        <dbReference type="SMART" id="SM00848"/>
    </source>
</evidence>